<dbReference type="Proteomes" id="UP000188603">
    <property type="component" value="Chromosome"/>
</dbReference>
<dbReference type="STRING" id="1471761.B0W44_04935"/>
<feature type="transmembrane region" description="Helical" evidence="1">
    <location>
        <begin position="93"/>
        <end position="114"/>
    </location>
</feature>
<dbReference type="EMBL" id="CP019699">
    <property type="protein sequence ID" value="AQS57405.1"/>
    <property type="molecule type" value="Genomic_DNA"/>
</dbReference>
<keyword evidence="1" id="KW-0812">Transmembrane</keyword>
<dbReference type="KEGG" id="ntr:B0W44_04935"/>
<evidence type="ECO:0000313" key="2">
    <source>
        <dbReference type="EMBL" id="AQS57405.1"/>
    </source>
</evidence>
<keyword evidence="1" id="KW-0472">Membrane</keyword>
<sequence>MRSPLLAGLLTVWLLVVIGALITAFILNYTDVQEQHFNYFSYTINSLALFVGGWIAGRKSGRKGWYFGAVTGGLYAVIVFLIGILAFDTSFDWFNLLHFAGAIAIAALGGMLGVSMRTSA</sequence>
<evidence type="ECO:0000313" key="3">
    <source>
        <dbReference type="Proteomes" id="UP000188603"/>
    </source>
</evidence>
<feature type="transmembrane region" description="Helical" evidence="1">
    <location>
        <begin position="7"/>
        <end position="27"/>
    </location>
</feature>
<evidence type="ECO:0008006" key="4">
    <source>
        <dbReference type="Google" id="ProtNLM"/>
    </source>
</evidence>
<dbReference type="Pfam" id="PF12670">
    <property type="entry name" value="DUF3792"/>
    <property type="match status" value="1"/>
</dbReference>
<feature type="transmembrane region" description="Helical" evidence="1">
    <location>
        <begin position="64"/>
        <end position="87"/>
    </location>
</feature>
<keyword evidence="1" id="KW-1133">Transmembrane helix</keyword>
<reference evidence="2 3" key="1">
    <citation type="journal article" date="2015" name="Int. J. Syst. Evol. Microbiol.">
        <title>Novibacillus thermophilus gen. nov., sp. nov., a Gram-staining-negative and moderately thermophilic member of the family Thermoactinomycetaceae.</title>
        <authorList>
            <person name="Yang G."/>
            <person name="Chen J."/>
            <person name="Zhou S."/>
        </authorList>
    </citation>
    <scope>NUCLEOTIDE SEQUENCE [LARGE SCALE GENOMIC DNA]</scope>
    <source>
        <strain evidence="2 3">SG-1</strain>
    </source>
</reference>
<feature type="transmembrane region" description="Helical" evidence="1">
    <location>
        <begin position="39"/>
        <end position="57"/>
    </location>
</feature>
<name>A0A1U9KBG5_9BACL</name>
<dbReference type="AlphaFoldDB" id="A0A1U9KBG5"/>
<accession>A0A1U9KBG5</accession>
<protein>
    <recommendedName>
        <fullName evidence="4">TIGR04086 family membrane protein</fullName>
    </recommendedName>
</protein>
<organism evidence="2 3">
    <name type="scientific">Novibacillus thermophilus</name>
    <dbReference type="NCBI Taxonomy" id="1471761"/>
    <lineage>
        <taxon>Bacteria</taxon>
        <taxon>Bacillati</taxon>
        <taxon>Bacillota</taxon>
        <taxon>Bacilli</taxon>
        <taxon>Bacillales</taxon>
        <taxon>Thermoactinomycetaceae</taxon>
        <taxon>Novibacillus</taxon>
    </lineage>
</organism>
<proteinExistence type="predicted"/>
<gene>
    <name evidence="2" type="ORF">B0W44_04935</name>
</gene>
<dbReference type="InterPro" id="IPR023804">
    <property type="entry name" value="DUF3792_TM"/>
</dbReference>
<evidence type="ECO:0000256" key="1">
    <source>
        <dbReference type="SAM" id="Phobius"/>
    </source>
</evidence>
<keyword evidence="3" id="KW-1185">Reference proteome</keyword>
<dbReference type="NCBIfam" id="TIGR04086">
    <property type="entry name" value="TIGR04086_membr"/>
    <property type="match status" value="1"/>
</dbReference>